<accession>A0A9Q3SWX7</accession>
<evidence type="ECO:0000313" key="3">
    <source>
        <dbReference type="Proteomes" id="UP000199271"/>
    </source>
</evidence>
<dbReference type="RefSeq" id="WP_010389288.1">
    <property type="nucleotide sequence ID" value="NZ_BPKT01000001.1"/>
</dbReference>
<dbReference type="Pfam" id="PF06115">
    <property type="entry name" value="DUF956"/>
    <property type="match status" value="1"/>
</dbReference>
<reference evidence="2" key="2">
    <citation type="submission" date="2021-05" db="EMBL/GenBank/DDBJ databases">
        <title>Pangenome of Leuconostoc gelidum warrants species status for Leuconostoc gelidum subsp. gasicomitatum.</title>
        <authorList>
            <person name="Johansson P."/>
            <person name="Sade E."/>
            <person name="Hultman J."/>
            <person name="Auvinen P."/>
            <person name="Bjorkroth J."/>
        </authorList>
    </citation>
    <scope>NUCLEOTIDE SEQUENCE</scope>
    <source>
        <strain evidence="2">A.21.4</strain>
    </source>
</reference>
<dbReference type="PIRSF" id="PIRSF021265">
    <property type="entry name" value="DUF956"/>
    <property type="match status" value="1"/>
</dbReference>
<reference evidence="1 3" key="1">
    <citation type="submission" date="2015-12" db="EMBL/GenBank/DDBJ databases">
        <authorList>
            <person name="Andreevskaya M."/>
        </authorList>
    </citation>
    <scope>NUCLEOTIDE SEQUENCE [LARGE SCALE GENOMIC DNA]</scope>
    <source>
        <strain evidence="1 3">C122c</strain>
    </source>
</reference>
<protein>
    <submittedName>
        <fullName evidence="2">DUF956 family protein</fullName>
    </submittedName>
    <submittedName>
        <fullName evidence="1">Regulator of the mannose operon, ManO</fullName>
    </submittedName>
</protein>
<dbReference type="OMA" id="ATWFRGI"/>
<proteinExistence type="predicted"/>
<dbReference type="GeneID" id="34301505"/>
<organism evidence="2 4">
    <name type="scientific">Leuconostoc gasicomitatum</name>
    <dbReference type="NCBI Taxonomy" id="115778"/>
    <lineage>
        <taxon>Bacteria</taxon>
        <taxon>Bacillati</taxon>
        <taxon>Bacillota</taxon>
        <taxon>Bacilli</taxon>
        <taxon>Lactobacillales</taxon>
        <taxon>Lactobacillaceae</taxon>
        <taxon>Leuconostoc</taxon>
        <taxon>Leuconostoc gelidum group</taxon>
    </lineage>
</organism>
<dbReference type="InterPro" id="IPR010360">
    <property type="entry name" value="DUF956"/>
</dbReference>
<comment type="caution">
    <text evidence="2">The sequence shown here is derived from an EMBL/GenBank/DDBJ whole genome shotgun (WGS) entry which is preliminary data.</text>
</comment>
<evidence type="ECO:0000313" key="2">
    <source>
        <dbReference type="EMBL" id="MBZ5961728.1"/>
    </source>
</evidence>
<dbReference type="EMBL" id="FBSY01000017">
    <property type="protein sequence ID" value="CUW16242.1"/>
    <property type="molecule type" value="Genomic_DNA"/>
</dbReference>
<gene>
    <name evidence="1" type="ORF">C122C_1460</name>
    <name evidence="2" type="ORF">KIJ12_00855</name>
</gene>
<evidence type="ECO:0000313" key="4">
    <source>
        <dbReference type="Proteomes" id="UP000752647"/>
    </source>
</evidence>
<dbReference type="AlphaFoldDB" id="A0A9Q3SWX7"/>
<sequence length="125" mass="14110">MVQSLNKKVEITAQGISFLGIGAQYGKFLIGDKAFEFFNDNNVDDFIQIPWDNITAVYTSVSSNNKVSRRFRIETDKGKFDFSSAESGRLLKTARGHIGNDKILKNPTVLKRLSMMFKKKNKKGV</sequence>
<dbReference type="Proteomes" id="UP000752647">
    <property type="component" value="Unassembled WGS sequence"/>
</dbReference>
<dbReference type="EMBL" id="JAHBFI010000001">
    <property type="protein sequence ID" value="MBZ5961728.1"/>
    <property type="molecule type" value="Genomic_DNA"/>
</dbReference>
<dbReference type="Proteomes" id="UP000199271">
    <property type="component" value="Unassembled WGS sequence"/>
</dbReference>
<keyword evidence="3" id="KW-1185">Reference proteome</keyword>
<evidence type="ECO:0000313" key="1">
    <source>
        <dbReference type="EMBL" id="CUW16242.1"/>
    </source>
</evidence>
<name>A0A9Q3SWX7_9LACO</name>